<dbReference type="EMBL" id="HE965806">
    <property type="protein sequence ID" value="CCJ55839.1"/>
    <property type="molecule type" value="Genomic_DNA"/>
</dbReference>
<accession>A0A0C6PBV6</accession>
<dbReference type="AlphaFoldDB" id="A0A0C6PBV6"/>
<keyword evidence="3" id="KW-0813">Transport</keyword>
<evidence type="ECO:0000256" key="7">
    <source>
        <dbReference type="ARBA" id="ARBA00022723"/>
    </source>
</evidence>
<dbReference type="HOGENOM" id="CLU_049294_0_0_4"/>
<evidence type="ECO:0000256" key="8">
    <source>
        <dbReference type="ARBA" id="ARBA00022982"/>
    </source>
</evidence>
<evidence type="ECO:0000256" key="2">
    <source>
        <dbReference type="ARBA" id="ARBA00007543"/>
    </source>
</evidence>
<comment type="similarity">
    <text evidence="2">Belongs to the cytochrome ubiquinol oxidase subunit 2 family.</text>
</comment>
<dbReference type="PANTHER" id="PTHR43141:SF5">
    <property type="entry name" value="CYTOCHROME BD-I UBIQUINOL OXIDASE SUBUNIT 2"/>
    <property type="match status" value="1"/>
</dbReference>
<feature type="transmembrane region" description="Helical" evidence="12">
    <location>
        <begin position="127"/>
        <end position="154"/>
    </location>
</feature>
<feature type="transmembrane region" description="Helical" evidence="12">
    <location>
        <begin position="208"/>
        <end position="230"/>
    </location>
</feature>
<keyword evidence="13" id="KW-0560">Oxidoreductase</keyword>
<evidence type="ECO:0000256" key="10">
    <source>
        <dbReference type="ARBA" id="ARBA00023004"/>
    </source>
</evidence>
<dbReference type="GeneID" id="93205823"/>
<evidence type="ECO:0000313" key="13">
    <source>
        <dbReference type="EMBL" id="CCJ55839.1"/>
    </source>
</evidence>
<dbReference type="GO" id="GO:0016682">
    <property type="term" value="F:oxidoreductase activity, acting on diphenols and related substances as donors, oxygen as acceptor"/>
    <property type="evidence" value="ECO:0007669"/>
    <property type="project" value="TreeGrafter"/>
</dbReference>
<evidence type="ECO:0000256" key="4">
    <source>
        <dbReference type="ARBA" id="ARBA00022475"/>
    </source>
</evidence>
<keyword evidence="4" id="KW-1003">Cell membrane</keyword>
<dbReference type="RefSeq" id="WP_003815166.1">
    <property type="nucleotide sequence ID" value="NC_019382.1"/>
</dbReference>
<evidence type="ECO:0000313" key="14">
    <source>
        <dbReference type="Proteomes" id="UP000007564"/>
    </source>
</evidence>
<name>A0A0C6PBV6_BORBO</name>
<evidence type="ECO:0000256" key="6">
    <source>
        <dbReference type="ARBA" id="ARBA00022692"/>
    </source>
</evidence>
<keyword evidence="10" id="KW-0408">Iron</keyword>
<dbReference type="EC" id="1.10.3.-" evidence="13"/>
<feature type="transmembrane region" description="Helical" evidence="12">
    <location>
        <begin position="90"/>
        <end position="107"/>
    </location>
</feature>
<organism evidence="13 14">
    <name type="scientific">Bordetella bronchiseptica 253</name>
    <dbReference type="NCBI Taxonomy" id="568707"/>
    <lineage>
        <taxon>Bacteria</taxon>
        <taxon>Pseudomonadati</taxon>
        <taxon>Pseudomonadota</taxon>
        <taxon>Betaproteobacteria</taxon>
        <taxon>Burkholderiales</taxon>
        <taxon>Alcaligenaceae</taxon>
        <taxon>Bordetella</taxon>
    </lineage>
</organism>
<feature type="transmembrane region" description="Helical" evidence="12">
    <location>
        <begin position="296"/>
        <end position="321"/>
    </location>
</feature>
<dbReference type="Pfam" id="PF02322">
    <property type="entry name" value="Cyt_bd_oxida_II"/>
    <property type="match status" value="1"/>
</dbReference>
<keyword evidence="6 12" id="KW-0812">Transmembrane</keyword>
<proteinExistence type="inferred from homology"/>
<feature type="transmembrane region" description="Helical" evidence="12">
    <location>
        <begin position="15"/>
        <end position="45"/>
    </location>
</feature>
<evidence type="ECO:0000256" key="3">
    <source>
        <dbReference type="ARBA" id="ARBA00022448"/>
    </source>
</evidence>
<dbReference type="KEGG" id="bbh:BN112_3925"/>
<feature type="transmembrane region" description="Helical" evidence="12">
    <location>
        <begin position="270"/>
        <end position="289"/>
    </location>
</feature>
<dbReference type="Proteomes" id="UP000007564">
    <property type="component" value="Chromosome"/>
</dbReference>
<protein>
    <submittedName>
        <fullName evidence="13">Cytochrome D ubiquinol oxidase subunit II</fullName>
        <ecNumber evidence="13">1.10.3.-</ecNumber>
    </submittedName>
</protein>
<gene>
    <name evidence="13" type="primary">cydB</name>
    <name evidence="13" type="ORF">BN112_3925</name>
</gene>
<keyword evidence="5" id="KW-0349">Heme</keyword>
<evidence type="ECO:0000256" key="9">
    <source>
        <dbReference type="ARBA" id="ARBA00022989"/>
    </source>
</evidence>
<evidence type="ECO:0000256" key="1">
    <source>
        <dbReference type="ARBA" id="ARBA00004651"/>
    </source>
</evidence>
<dbReference type="GO" id="GO:0046872">
    <property type="term" value="F:metal ion binding"/>
    <property type="evidence" value="ECO:0007669"/>
    <property type="project" value="UniProtKB-KW"/>
</dbReference>
<dbReference type="GO" id="GO:0009055">
    <property type="term" value="F:electron transfer activity"/>
    <property type="evidence" value="ECO:0007669"/>
    <property type="project" value="TreeGrafter"/>
</dbReference>
<keyword evidence="11 12" id="KW-0472">Membrane</keyword>
<feature type="transmembrane region" description="Helical" evidence="12">
    <location>
        <begin position="174"/>
        <end position="196"/>
    </location>
</feature>
<feature type="transmembrane region" description="Helical" evidence="12">
    <location>
        <begin position="341"/>
        <end position="365"/>
    </location>
</feature>
<evidence type="ECO:0000256" key="11">
    <source>
        <dbReference type="ARBA" id="ARBA00023136"/>
    </source>
</evidence>
<keyword evidence="9 12" id="KW-1133">Transmembrane helix</keyword>
<keyword evidence="8" id="KW-0249">Electron transport</keyword>
<comment type="subcellular location">
    <subcellularLocation>
        <location evidence="1">Cell membrane</location>
        <topology evidence="1">Multi-pass membrane protein</topology>
    </subcellularLocation>
</comment>
<keyword evidence="7" id="KW-0479">Metal-binding</keyword>
<reference evidence="13 14" key="1">
    <citation type="journal article" date="2012" name="BMC Genomics">
        <title>Comparative genomics of the classical Bordetella subspecies: the evolution and exchange of virulence-associated diversity amongst closely related pathogens.</title>
        <authorList>
            <person name="Park J."/>
            <person name="Zhang Y."/>
            <person name="Buboltz A.M."/>
            <person name="Zhang X."/>
            <person name="Schuster S.C."/>
            <person name="Ahuja U."/>
            <person name="Liu M."/>
            <person name="Miller J.F."/>
            <person name="Sebaihia M."/>
            <person name="Bentley S.D."/>
            <person name="Parkhill J."/>
            <person name="Harvill E.T."/>
        </authorList>
    </citation>
    <scope>NUCLEOTIDE SEQUENCE [LARGE SCALE GENOMIC DNA]</scope>
    <source>
        <strain evidence="13 14">253</strain>
    </source>
</reference>
<sequence>MDSLIPFDYATLRVLWWLLLGALLIGFAVMDGFDLGVAALLPLVAKTDVERRVVLNVVGPVWEGNQVWLITAGGAIFAAWPLLYAASFSGFYLAMMLVLIALILRPVGFKYRSKMEGTRWRSRWDAVLCFCGVVAALVFGVAMGNIILGVPFGFDAATLRPEYEGHFYQLFKPFALLAGLVSVAMMVMHGGVLLAWRTHDPVSSRARNWGRLAALVTAALFVAGGFWVAYGLDGHVITSAVDMHAPSNPMLKTVELQAGGWMANYEKWPLTWIAPALGVGGALLAFVLLSARANVLAFLASSVSIAGIILTVGFALFPFIMPSSSRPGAGLTVWDGSSSLLTLWIMLLAVAFFLPIITVYTAWVYRVMRGKVTEDSVDGTPNSY</sequence>
<dbReference type="NCBIfam" id="TIGR00203">
    <property type="entry name" value="cydB"/>
    <property type="match status" value="1"/>
</dbReference>
<dbReference type="InterPro" id="IPR003317">
    <property type="entry name" value="Cyt-d_oxidase_su2"/>
</dbReference>
<evidence type="ECO:0000256" key="12">
    <source>
        <dbReference type="SAM" id="Phobius"/>
    </source>
</evidence>
<evidence type="ECO:0000256" key="5">
    <source>
        <dbReference type="ARBA" id="ARBA00022617"/>
    </source>
</evidence>
<dbReference type="GO" id="GO:0019646">
    <property type="term" value="P:aerobic electron transport chain"/>
    <property type="evidence" value="ECO:0007669"/>
    <property type="project" value="TreeGrafter"/>
</dbReference>
<dbReference type="OrthoDB" id="9776710at2"/>
<dbReference type="GO" id="GO:0005886">
    <property type="term" value="C:plasma membrane"/>
    <property type="evidence" value="ECO:0007669"/>
    <property type="project" value="UniProtKB-SubCell"/>
</dbReference>
<dbReference type="PANTHER" id="PTHR43141">
    <property type="entry name" value="CYTOCHROME BD2 SUBUNIT II"/>
    <property type="match status" value="1"/>
</dbReference>
<dbReference type="GO" id="GO:0070069">
    <property type="term" value="C:cytochrome complex"/>
    <property type="evidence" value="ECO:0007669"/>
    <property type="project" value="TreeGrafter"/>
</dbReference>
<dbReference type="PIRSF" id="PIRSF000267">
    <property type="entry name" value="Cyt_oxidse_sub2"/>
    <property type="match status" value="1"/>
</dbReference>